<keyword evidence="9" id="KW-1185">Reference proteome</keyword>
<accession>A0ABP0UX44</accession>
<evidence type="ECO:0000256" key="6">
    <source>
        <dbReference type="SAM" id="MobiDB-lite"/>
    </source>
</evidence>
<dbReference type="Gene3D" id="3.20.20.80">
    <property type="entry name" value="Glycosidases"/>
    <property type="match status" value="1"/>
</dbReference>
<reference evidence="8" key="1">
    <citation type="submission" date="2024-02" db="EMBL/GenBank/DDBJ databases">
        <authorList>
            <consortium name="ELIXIR-Norway"/>
            <consortium name="Elixir Norway"/>
        </authorList>
    </citation>
    <scope>NUCLEOTIDE SEQUENCE</scope>
</reference>
<feature type="region of interest" description="Disordered" evidence="6">
    <location>
        <begin position="399"/>
        <end position="418"/>
    </location>
</feature>
<dbReference type="InterPro" id="IPR017853">
    <property type="entry name" value="GH"/>
</dbReference>
<dbReference type="InterPro" id="IPR044965">
    <property type="entry name" value="Glyco_hydro_17_plant"/>
</dbReference>
<feature type="transmembrane region" description="Helical" evidence="7">
    <location>
        <begin position="433"/>
        <end position="455"/>
    </location>
</feature>
<dbReference type="SUPFAM" id="SSF51445">
    <property type="entry name" value="(Trans)glycosidases"/>
    <property type="match status" value="1"/>
</dbReference>
<feature type="region of interest" description="Disordered" evidence="6">
    <location>
        <begin position="1"/>
        <end position="25"/>
    </location>
</feature>
<evidence type="ECO:0000256" key="2">
    <source>
        <dbReference type="ARBA" id="ARBA00022801"/>
    </source>
</evidence>
<organism evidence="8 9">
    <name type="scientific">Sphagnum troendelagicum</name>
    <dbReference type="NCBI Taxonomy" id="128251"/>
    <lineage>
        <taxon>Eukaryota</taxon>
        <taxon>Viridiplantae</taxon>
        <taxon>Streptophyta</taxon>
        <taxon>Embryophyta</taxon>
        <taxon>Bryophyta</taxon>
        <taxon>Sphagnophytina</taxon>
        <taxon>Sphagnopsida</taxon>
        <taxon>Sphagnales</taxon>
        <taxon>Sphagnaceae</taxon>
        <taxon>Sphagnum</taxon>
    </lineage>
</organism>
<gene>
    <name evidence="8" type="ORF">CSSPTR1EN2_LOCUS20929</name>
</gene>
<evidence type="ECO:0000256" key="7">
    <source>
        <dbReference type="SAM" id="Phobius"/>
    </source>
</evidence>
<keyword evidence="7" id="KW-0472">Membrane</keyword>
<evidence type="ECO:0000313" key="9">
    <source>
        <dbReference type="Proteomes" id="UP001497512"/>
    </source>
</evidence>
<evidence type="ECO:0000256" key="5">
    <source>
        <dbReference type="RuleBase" id="RU004336"/>
    </source>
</evidence>
<protein>
    <recommendedName>
        <fullName evidence="10">Glucan endo-1,3-beta-D-glucosidase</fullName>
    </recommendedName>
</protein>
<sequence>MKWGQSKKAGTVVRSKQQLDHHQQEQEAEAEAAIITTCSSKTSWHKAATLRIQSTMLPFLLLVSMMVIPVPSFAEAPFMGINYGQVGDDLPSGADAVTLIRNLGAGQVKIYNTDPGTLNALANSGLDVVIGMDNTEIPSLGASAAAADEWIVVNVLAYVPATSITVILVGNELFSSNFDIWPQLIPAIQNLQTSLTNHGLTSITLSTACELSILSNSYPPSAGVFNESAISVFMPLLQHLEDTNSYLYINAYPYFAWVSDPSGIPLDYAIFSAPAAMLSDGQYSYTSLLEAQIDAVYYAMEAIGFTDVRLAISESGWPTAGGVGADLTNAEAYNNNLVKYILSGVGTPKMPQVFVPTYIFALFNEDLKPGPATERNWGLLYPNGSAAYTINLADPYTSSSSSSGSSPTFQSPSSDSTTGSYISSTPDLLRCGYTAIVLTFSSVSFLGILFNLIWII</sequence>
<evidence type="ECO:0008006" key="10">
    <source>
        <dbReference type="Google" id="ProtNLM"/>
    </source>
</evidence>
<keyword evidence="7" id="KW-0812">Transmembrane</keyword>
<dbReference type="PROSITE" id="PS00587">
    <property type="entry name" value="GLYCOSYL_HYDROL_F17"/>
    <property type="match status" value="1"/>
</dbReference>
<evidence type="ECO:0000313" key="8">
    <source>
        <dbReference type="EMBL" id="CAK9231781.1"/>
    </source>
</evidence>
<feature type="transmembrane region" description="Helical" evidence="7">
    <location>
        <begin position="56"/>
        <end position="74"/>
    </location>
</feature>
<evidence type="ECO:0000256" key="3">
    <source>
        <dbReference type="ARBA" id="ARBA00023295"/>
    </source>
</evidence>
<dbReference type="PANTHER" id="PTHR32227">
    <property type="entry name" value="GLUCAN ENDO-1,3-BETA-GLUCOSIDASE BG1-RELATED-RELATED"/>
    <property type="match status" value="1"/>
</dbReference>
<dbReference type="EMBL" id="OZ019899">
    <property type="protein sequence ID" value="CAK9231781.1"/>
    <property type="molecule type" value="Genomic_DNA"/>
</dbReference>
<name>A0ABP0UX44_9BRYO</name>
<evidence type="ECO:0000256" key="1">
    <source>
        <dbReference type="ARBA" id="ARBA00008773"/>
    </source>
</evidence>
<evidence type="ECO:0000256" key="4">
    <source>
        <dbReference type="RuleBase" id="RU004335"/>
    </source>
</evidence>
<proteinExistence type="inferred from homology"/>
<dbReference type="Proteomes" id="UP001497512">
    <property type="component" value="Chromosome 7"/>
</dbReference>
<dbReference type="InterPro" id="IPR000490">
    <property type="entry name" value="Glyco_hydro_17"/>
</dbReference>
<keyword evidence="2 5" id="KW-0378">Hydrolase</keyword>
<comment type="similarity">
    <text evidence="1 4">Belongs to the glycosyl hydrolase 17 family.</text>
</comment>
<keyword evidence="3 5" id="KW-0326">Glycosidase</keyword>
<dbReference type="Pfam" id="PF00332">
    <property type="entry name" value="Glyco_hydro_17"/>
    <property type="match status" value="1"/>
</dbReference>
<keyword evidence="7" id="KW-1133">Transmembrane helix</keyword>